<protein>
    <recommendedName>
        <fullName evidence="2">Septum formation-related domain-containing protein</fullName>
    </recommendedName>
</protein>
<feature type="chain" id="PRO_5040803342" description="Septum formation-related domain-containing protein" evidence="1">
    <location>
        <begin position="22"/>
        <end position="174"/>
    </location>
</feature>
<keyword evidence="4" id="KW-1185">Reference proteome</keyword>
<feature type="signal peptide" evidence="1">
    <location>
        <begin position="1"/>
        <end position="21"/>
    </location>
</feature>
<dbReference type="EMBL" id="BSDP01000001">
    <property type="protein sequence ID" value="GLI28529.1"/>
    <property type="molecule type" value="Genomic_DNA"/>
</dbReference>
<dbReference type="AlphaFoldDB" id="A0A9W6FPY8"/>
<gene>
    <name evidence="3" type="ORF">ARHIZOSPH14_27710</name>
</gene>
<comment type="caution">
    <text evidence="3">The sequence shown here is derived from an EMBL/GenBank/DDBJ whole genome shotgun (WGS) entry which is preliminary data.</text>
</comment>
<dbReference type="Proteomes" id="UP001144396">
    <property type="component" value="Unassembled WGS sequence"/>
</dbReference>
<keyword evidence="1" id="KW-0732">Signal</keyword>
<accession>A0A9W6FPY8</accession>
<evidence type="ECO:0000313" key="3">
    <source>
        <dbReference type="EMBL" id="GLI28529.1"/>
    </source>
</evidence>
<evidence type="ECO:0000256" key="1">
    <source>
        <dbReference type="SAM" id="SignalP"/>
    </source>
</evidence>
<evidence type="ECO:0000259" key="2">
    <source>
        <dbReference type="Pfam" id="PF13845"/>
    </source>
</evidence>
<reference evidence="3" key="1">
    <citation type="submission" date="2022-12" db="EMBL/GenBank/DDBJ databases">
        <title>Reference genome sequencing for broad-spectrum identification of bacterial and archaeal isolates by mass spectrometry.</title>
        <authorList>
            <person name="Sekiguchi Y."/>
            <person name="Tourlousse D.M."/>
        </authorList>
    </citation>
    <scope>NUCLEOTIDE SEQUENCE</scope>
    <source>
        <strain evidence="3">14</strain>
    </source>
</reference>
<dbReference type="Pfam" id="PF13845">
    <property type="entry name" value="Septum_form"/>
    <property type="match status" value="1"/>
</dbReference>
<proteinExistence type="predicted"/>
<sequence length="174" mass="18753">MRARRPLPRAIASAAAATAVAALLSGCALIEAATTGYELPPVRDAESQEVVESGQTHVLNVRIGDCLGGITDEDEIDQIDVVPCDEPHDYEVMHEFDLTGDAYPELEVIDEASLEECDAAFAEYVGVDWVDSVLDWYSVFPTETSWNEVGDRVVQCFVYDPTGPVTGSLEGAGI</sequence>
<dbReference type="RefSeq" id="WP_281885981.1">
    <property type="nucleotide sequence ID" value="NZ_BSDP01000001.1"/>
</dbReference>
<dbReference type="InterPro" id="IPR026004">
    <property type="entry name" value="Septum_form"/>
</dbReference>
<organism evidence="3 4">
    <name type="scientific">Agromyces rhizosphaerae</name>
    <dbReference type="NCBI Taxonomy" id="88374"/>
    <lineage>
        <taxon>Bacteria</taxon>
        <taxon>Bacillati</taxon>
        <taxon>Actinomycetota</taxon>
        <taxon>Actinomycetes</taxon>
        <taxon>Micrococcales</taxon>
        <taxon>Microbacteriaceae</taxon>
        <taxon>Agromyces</taxon>
    </lineage>
</organism>
<evidence type="ECO:0000313" key="4">
    <source>
        <dbReference type="Proteomes" id="UP001144396"/>
    </source>
</evidence>
<dbReference type="PROSITE" id="PS51257">
    <property type="entry name" value="PROKAR_LIPOPROTEIN"/>
    <property type="match status" value="1"/>
</dbReference>
<feature type="domain" description="Septum formation-related" evidence="2">
    <location>
        <begin position="60"/>
        <end position="156"/>
    </location>
</feature>
<name>A0A9W6FPY8_9MICO</name>